<evidence type="ECO:0000313" key="2">
    <source>
        <dbReference type="Proteomes" id="UP001596142"/>
    </source>
</evidence>
<organism evidence="1 2">
    <name type="scientific">Thalassorhabdus alkalitolerans</name>
    <dbReference type="NCBI Taxonomy" id="2282697"/>
    <lineage>
        <taxon>Bacteria</taxon>
        <taxon>Bacillati</taxon>
        <taxon>Bacillota</taxon>
        <taxon>Bacilli</taxon>
        <taxon>Bacillales</taxon>
        <taxon>Bacillaceae</taxon>
        <taxon>Thalassorhabdus</taxon>
    </lineage>
</organism>
<protein>
    <submittedName>
        <fullName evidence="1">Uncharacterized protein</fullName>
    </submittedName>
</protein>
<keyword evidence="2" id="KW-1185">Reference proteome</keyword>
<accession>A0ABW0YM40</accession>
<comment type="caution">
    <text evidence="1">The sequence shown here is derived from an EMBL/GenBank/DDBJ whole genome shotgun (WGS) entry which is preliminary data.</text>
</comment>
<reference evidence="2" key="1">
    <citation type="journal article" date="2019" name="Int. J. Syst. Evol. Microbiol.">
        <title>The Global Catalogue of Microorganisms (GCM) 10K type strain sequencing project: providing services to taxonomists for standard genome sequencing and annotation.</title>
        <authorList>
            <consortium name="The Broad Institute Genomics Platform"/>
            <consortium name="The Broad Institute Genome Sequencing Center for Infectious Disease"/>
            <person name="Wu L."/>
            <person name="Ma J."/>
        </authorList>
    </citation>
    <scope>NUCLEOTIDE SEQUENCE [LARGE SCALE GENOMIC DNA]</scope>
    <source>
        <strain evidence="2">CECT 7184</strain>
    </source>
</reference>
<evidence type="ECO:0000313" key="1">
    <source>
        <dbReference type="EMBL" id="MFC5713499.1"/>
    </source>
</evidence>
<name>A0ABW0YM40_9BACI</name>
<sequence length="49" mass="5395">MKLGIVLAMIVDVIKRGEFCGVHANCSNMVLVVSANAAAHHFIFYYLEV</sequence>
<proteinExistence type="predicted"/>
<dbReference type="Proteomes" id="UP001596142">
    <property type="component" value="Unassembled WGS sequence"/>
</dbReference>
<gene>
    <name evidence="1" type="ORF">ACFPU1_11950</name>
</gene>
<dbReference type="EMBL" id="JBHSOZ010000005">
    <property type="protein sequence ID" value="MFC5713499.1"/>
    <property type="molecule type" value="Genomic_DNA"/>
</dbReference>